<comment type="caution">
    <text evidence="2">The sequence shown here is derived from an EMBL/GenBank/DDBJ whole genome shotgun (WGS) entry which is preliminary data.</text>
</comment>
<feature type="compositionally biased region" description="Basic and acidic residues" evidence="1">
    <location>
        <begin position="93"/>
        <end position="104"/>
    </location>
</feature>
<sequence length="570" mass="63980">MALNFPKDPESLYKDGKFFSPCCVLHRDLEIISRSAINRRKRSSRFPLSHAAHKSNRASGLVFSWLADCVSCFDPSCVLQRTELSKKQRGMQRRGERDIPEKTRRPAASPATIPTCEDPEATASGNEPGSPWWEIETRDDEIEEKGMGFVCRRRVRWNWATGRQIVCRTSAGDVVVRDTKWQWRNNEDQIRDRNAANESALLTVPGCLLLWMFTGRSLEPVTHVRQVIPMTSRCEPLVHTVFDTLWRTLAQSSPSNVTADNQFTVDIGIFVSEEIWAAFNIEVSRSDKGECGAAPECKGRGNRKPPVKTRRPALSSGTIPTCKNLGGGGAAPLGIETSLPGWDANSLTTTSPRHRLTLSLAAEKNILAYSRLPRSLAPCPANSPRDLPINLRVSEIIFCAQIIKHAARAACKLYDATSRNKRVIKVRSYCVPLSEMEGEKSTSLRQASRIYHIVMQREQFKSAVNDVEFNRRCDREDTVLHPSRFLPDRRTAASSMSGKIKPYSRNREPGRDGVAVKLFISHDGVYWIPFSAGSLPIFACEETCRTLPLGFLGVLPFRPFIPTSFHARRR</sequence>
<proteinExistence type="predicted"/>
<name>A0ABQ9GEV3_9NEOP</name>
<keyword evidence="3" id="KW-1185">Reference proteome</keyword>
<reference evidence="2 3" key="1">
    <citation type="submission" date="2023-02" db="EMBL/GenBank/DDBJ databases">
        <title>LHISI_Scaffold_Assembly.</title>
        <authorList>
            <person name="Stuart O.P."/>
            <person name="Cleave R."/>
            <person name="Magrath M.J.L."/>
            <person name="Mikheyev A.S."/>
        </authorList>
    </citation>
    <scope>NUCLEOTIDE SEQUENCE [LARGE SCALE GENOMIC DNA]</scope>
    <source>
        <strain evidence="2">Daus_M_001</strain>
        <tissue evidence="2">Leg muscle</tissue>
    </source>
</reference>
<protein>
    <submittedName>
        <fullName evidence="2">Uncharacterized protein</fullName>
    </submittedName>
</protein>
<dbReference type="EMBL" id="JARBHB010000012">
    <property type="protein sequence ID" value="KAJ8870843.1"/>
    <property type="molecule type" value="Genomic_DNA"/>
</dbReference>
<feature type="region of interest" description="Disordered" evidence="1">
    <location>
        <begin position="294"/>
        <end position="314"/>
    </location>
</feature>
<accession>A0ABQ9GEV3</accession>
<evidence type="ECO:0000313" key="2">
    <source>
        <dbReference type="EMBL" id="KAJ8870843.1"/>
    </source>
</evidence>
<evidence type="ECO:0000256" key="1">
    <source>
        <dbReference type="SAM" id="MobiDB-lite"/>
    </source>
</evidence>
<gene>
    <name evidence="2" type="ORF">PR048_027144</name>
</gene>
<feature type="region of interest" description="Disordered" evidence="1">
    <location>
        <begin position="88"/>
        <end position="133"/>
    </location>
</feature>
<dbReference type="Proteomes" id="UP001159363">
    <property type="component" value="Chromosome 11"/>
</dbReference>
<feature type="compositionally biased region" description="Basic residues" evidence="1">
    <location>
        <begin position="300"/>
        <end position="311"/>
    </location>
</feature>
<evidence type="ECO:0000313" key="3">
    <source>
        <dbReference type="Proteomes" id="UP001159363"/>
    </source>
</evidence>
<organism evidence="2 3">
    <name type="scientific">Dryococelus australis</name>
    <dbReference type="NCBI Taxonomy" id="614101"/>
    <lineage>
        <taxon>Eukaryota</taxon>
        <taxon>Metazoa</taxon>
        <taxon>Ecdysozoa</taxon>
        <taxon>Arthropoda</taxon>
        <taxon>Hexapoda</taxon>
        <taxon>Insecta</taxon>
        <taxon>Pterygota</taxon>
        <taxon>Neoptera</taxon>
        <taxon>Polyneoptera</taxon>
        <taxon>Phasmatodea</taxon>
        <taxon>Verophasmatodea</taxon>
        <taxon>Anareolatae</taxon>
        <taxon>Phasmatidae</taxon>
        <taxon>Eurycanthinae</taxon>
        <taxon>Dryococelus</taxon>
    </lineage>
</organism>